<dbReference type="Proteomes" id="UP000294853">
    <property type="component" value="Chromosome"/>
</dbReference>
<keyword evidence="2" id="KW-0472">Membrane</keyword>
<dbReference type="InterPro" id="IPR025498">
    <property type="entry name" value="DUF4389"/>
</dbReference>
<sequence>MSTSTIPVVYPVHVDAELDPQLSRGLWLVKWLLAIPHYIVLAFLWAAFLVSSVVAFFAILFTARYPRALFDFNVGVMRWSWRVSYYAYGALGTDRYPPFTLAEVPDYPAHLSVDYPERLSRGLVLVKWWLLAIPHYLIIGLFAGGLGYGIRDADESAWVGFSLIGLLVLVAAVVLLFSGRYPKPIFDLVIGLNRWVLRVAGYVALMTDRYPPFSLDQGGHESPIEPRGGVGTLPPETTYAAPPPSGPPTTPGRTGWSTGRVVSLVLGSLLVLGGLGMAGGGLTLVAADQMARDTDGFMMSPQEQLSSDGFAVVSEDSRIHTDGAPEWFPEDLIGDVRLAAESTGGQALFVGVGPSDAVQDYLTGVEHDTLLEIPAPGPVYDNTEGGAPEAPPAEQDFWVAQATGDEPELTWSLEDGDWTAVLMNADGSDAVAADVSVGAEVPAIGVLIATLLVLAGAFLLIGALLIAVPVRAASRATS</sequence>
<feature type="transmembrane region" description="Helical" evidence="2">
    <location>
        <begin position="35"/>
        <end position="61"/>
    </location>
</feature>
<feature type="transmembrane region" description="Helical" evidence="2">
    <location>
        <begin position="156"/>
        <end position="177"/>
    </location>
</feature>
<dbReference type="Pfam" id="PF14333">
    <property type="entry name" value="DUF4389"/>
    <property type="match status" value="2"/>
</dbReference>
<organism evidence="3 4">
    <name type="scientific">Nocardioides seonyuensis</name>
    <dbReference type="NCBI Taxonomy" id="2518371"/>
    <lineage>
        <taxon>Bacteria</taxon>
        <taxon>Bacillati</taxon>
        <taxon>Actinomycetota</taxon>
        <taxon>Actinomycetes</taxon>
        <taxon>Propionibacteriales</taxon>
        <taxon>Nocardioidaceae</taxon>
        <taxon>Nocardioides</taxon>
    </lineage>
</organism>
<feature type="compositionally biased region" description="Pro residues" evidence="1">
    <location>
        <begin position="241"/>
        <end position="250"/>
    </location>
</feature>
<feature type="region of interest" description="Disordered" evidence="1">
    <location>
        <begin position="216"/>
        <end position="254"/>
    </location>
</feature>
<dbReference type="RefSeq" id="WP_135267185.1">
    <property type="nucleotide sequence ID" value="NZ_CP038436.1"/>
</dbReference>
<evidence type="ECO:0000256" key="2">
    <source>
        <dbReference type="SAM" id="Phobius"/>
    </source>
</evidence>
<gene>
    <name evidence="3" type="ORF">EXE58_06970</name>
</gene>
<proteinExistence type="predicted"/>
<feature type="transmembrane region" description="Helical" evidence="2">
    <location>
        <begin position="128"/>
        <end position="150"/>
    </location>
</feature>
<feature type="transmembrane region" description="Helical" evidence="2">
    <location>
        <begin position="261"/>
        <end position="287"/>
    </location>
</feature>
<dbReference type="KEGG" id="nsn:EXE58_06970"/>
<dbReference type="OrthoDB" id="156718at2"/>
<protein>
    <submittedName>
        <fullName evidence="3">DUF4389 domain-containing protein</fullName>
    </submittedName>
</protein>
<keyword evidence="2" id="KW-0812">Transmembrane</keyword>
<reference evidence="3 4" key="1">
    <citation type="submission" date="2019-03" db="EMBL/GenBank/DDBJ databases">
        <title>Three New Species of Nocardioides, Nocardioides euryhalodurans sp. nov., Nocardioides seonyuensis sp. nov. and Nocardioides eburneoflavus sp. nov. Iolated from Soil.</title>
        <authorList>
            <person name="Roh S.G."/>
            <person name="Lee C."/>
            <person name="Kim M.-K."/>
            <person name="Kim S.B."/>
        </authorList>
    </citation>
    <scope>NUCLEOTIDE SEQUENCE [LARGE SCALE GENOMIC DNA]</scope>
    <source>
        <strain evidence="3 4">MMS17-SY207-3</strain>
    </source>
</reference>
<name>A0A4P7IGM3_9ACTN</name>
<evidence type="ECO:0000313" key="4">
    <source>
        <dbReference type="Proteomes" id="UP000294853"/>
    </source>
</evidence>
<keyword evidence="4" id="KW-1185">Reference proteome</keyword>
<dbReference type="AlphaFoldDB" id="A0A4P7IGM3"/>
<accession>A0A4P7IGM3</accession>
<evidence type="ECO:0000313" key="3">
    <source>
        <dbReference type="EMBL" id="QBX55217.1"/>
    </source>
</evidence>
<keyword evidence="2" id="KW-1133">Transmembrane helix</keyword>
<evidence type="ECO:0000256" key="1">
    <source>
        <dbReference type="SAM" id="MobiDB-lite"/>
    </source>
</evidence>
<dbReference type="EMBL" id="CP038436">
    <property type="protein sequence ID" value="QBX55217.1"/>
    <property type="molecule type" value="Genomic_DNA"/>
</dbReference>
<feature type="transmembrane region" description="Helical" evidence="2">
    <location>
        <begin position="443"/>
        <end position="468"/>
    </location>
</feature>